<dbReference type="InterPro" id="IPR036938">
    <property type="entry name" value="PAP2/HPO_sf"/>
</dbReference>
<evidence type="ECO:0000259" key="3">
    <source>
        <dbReference type="SMART" id="SM00014"/>
    </source>
</evidence>
<feature type="domain" description="Phosphatidic acid phosphatase type 2/haloperoxidase" evidence="3">
    <location>
        <begin position="112"/>
        <end position="258"/>
    </location>
</feature>
<name>A0A8T0GWH7_CERPU</name>
<keyword evidence="2" id="KW-0812">Transmembrane</keyword>
<dbReference type="PANTHER" id="PTHR14969">
    <property type="entry name" value="SPHINGOSINE-1-PHOSPHATE PHOSPHOHYDROLASE"/>
    <property type="match status" value="1"/>
</dbReference>
<evidence type="ECO:0000313" key="5">
    <source>
        <dbReference type="Proteomes" id="UP000822688"/>
    </source>
</evidence>
<keyword evidence="2" id="KW-1133">Transmembrane helix</keyword>
<comment type="caution">
    <text evidence="4">The sequence shown here is derived from an EMBL/GenBank/DDBJ whole genome shotgun (WGS) entry which is preliminary data.</text>
</comment>
<feature type="transmembrane region" description="Helical" evidence="2">
    <location>
        <begin position="113"/>
        <end position="135"/>
    </location>
</feature>
<evidence type="ECO:0000256" key="2">
    <source>
        <dbReference type="SAM" id="Phobius"/>
    </source>
</evidence>
<keyword evidence="5" id="KW-1185">Reference proteome</keyword>
<dbReference type="Gene3D" id="1.20.144.10">
    <property type="entry name" value="Phosphatidic acid phosphatase type 2/haloperoxidase"/>
    <property type="match status" value="1"/>
</dbReference>
<accession>A0A8T0GWH7</accession>
<dbReference type="SUPFAM" id="SSF48317">
    <property type="entry name" value="Acid phosphatase/Vanadium-dependent haloperoxidase"/>
    <property type="match status" value="1"/>
</dbReference>
<protein>
    <recommendedName>
        <fullName evidence="3">Phosphatidic acid phosphatase type 2/haloperoxidase domain-containing protein</fullName>
    </recommendedName>
</protein>
<gene>
    <name evidence="4" type="ORF">KC19_9G150400</name>
</gene>
<organism evidence="4 5">
    <name type="scientific">Ceratodon purpureus</name>
    <name type="common">Fire moss</name>
    <name type="synonym">Dicranum purpureum</name>
    <dbReference type="NCBI Taxonomy" id="3225"/>
    <lineage>
        <taxon>Eukaryota</taxon>
        <taxon>Viridiplantae</taxon>
        <taxon>Streptophyta</taxon>
        <taxon>Embryophyta</taxon>
        <taxon>Bryophyta</taxon>
        <taxon>Bryophytina</taxon>
        <taxon>Bryopsida</taxon>
        <taxon>Dicranidae</taxon>
        <taxon>Pseudoditrichales</taxon>
        <taxon>Ditrichaceae</taxon>
        <taxon>Ceratodon</taxon>
    </lineage>
</organism>
<dbReference type="SMART" id="SM00014">
    <property type="entry name" value="acidPPc"/>
    <property type="match status" value="1"/>
</dbReference>
<dbReference type="InterPro" id="IPR000326">
    <property type="entry name" value="PAP2/HPO"/>
</dbReference>
<sequence>MARPRRRRGTSSEPSTPKKGQIVEPQVIHCERNPQANDGSNTSNPVANLSLLDHIVEFDRKFSAWVHEHGLGIFFYVFLRSLEFSGDGVFLIPCAAATFVAPKPKLTPEVRMFFFNLFMAFVFDLIFVSIIKKIVRRPRPVYNRNHFMTVQVDHWSFPSGHSTRALMVVTMFGLYIPMWRDQSHRIWLPFLQEKLRNRIDILPEFVPTAETILISVIGSTVTGWAIATTSSRIILGRHFFCDVVAGSLLGILEAFFAYYFLAIPIDTSEDIYRRINEVFAWIENSAWRLVHGRNFLIHEMASR</sequence>
<feature type="region of interest" description="Disordered" evidence="1">
    <location>
        <begin position="1"/>
        <end position="23"/>
    </location>
</feature>
<keyword evidence="2" id="KW-0472">Membrane</keyword>
<dbReference type="EMBL" id="CM026430">
    <property type="protein sequence ID" value="KAG0562484.1"/>
    <property type="molecule type" value="Genomic_DNA"/>
</dbReference>
<evidence type="ECO:0000256" key="1">
    <source>
        <dbReference type="SAM" id="MobiDB-lite"/>
    </source>
</evidence>
<dbReference type="AlphaFoldDB" id="A0A8T0GWH7"/>
<dbReference type="GO" id="GO:0042392">
    <property type="term" value="F:sphingosine-1-phosphate phosphatase activity"/>
    <property type="evidence" value="ECO:0007669"/>
    <property type="project" value="TreeGrafter"/>
</dbReference>
<proteinExistence type="predicted"/>
<reference evidence="4" key="1">
    <citation type="submission" date="2020-06" db="EMBL/GenBank/DDBJ databases">
        <title>WGS assembly of Ceratodon purpureus strain R40.</title>
        <authorList>
            <person name="Carey S.B."/>
            <person name="Jenkins J."/>
            <person name="Shu S."/>
            <person name="Lovell J.T."/>
            <person name="Sreedasyam A."/>
            <person name="Maumus F."/>
            <person name="Tiley G.P."/>
            <person name="Fernandez-Pozo N."/>
            <person name="Barry K."/>
            <person name="Chen C."/>
            <person name="Wang M."/>
            <person name="Lipzen A."/>
            <person name="Daum C."/>
            <person name="Saski C.A."/>
            <person name="Payton A.C."/>
            <person name="Mcbreen J.C."/>
            <person name="Conrad R.E."/>
            <person name="Kollar L.M."/>
            <person name="Olsson S."/>
            <person name="Huttunen S."/>
            <person name="Landis J.B."/>
            <person name="Wickett N.J."/>
            <person name="Johnson M.G."/>
            <person name="Rensing S.A."/>
            <person name="Grimwood J."/>
            <person name="Schmutz J."/>
            <person name="Mcdaniel S.F."/>
        </authorList>
    </citation>
    <scope>NUCLEOTIDE SEQUENCE</scope>
    <source>
        <strain evidence="4">R40</strain>
    </source>
</reference>
<feature type="transmembrane region" description="Helical" evidence="2">
    <location>
        <begin position="239"/>
        <end position="261"/>
    </location>
</feature>
<dbReference type="PANTHER" id="PTHR14969:SF13">
    <property type="entry name" value="AT30094P"/>
    <property type="match status" value="1"/>
</dbReference>
<dbReference type="Proteomes" id="UP000822688">
    <property type="component" value="Chromosome 9"/>
</dbReference>
<dbReference type="Pfam" id="PF01569">
    <property type="entry name" value="PAP2"/>
    <property type="match status" value="1"/>
</dbReference>
<evidence type="ECO:0000313" key="4">
    <source>
        <dbReference type="EMBL" id="KAG0562484.1"/>
    </source>
</evidence>